<evidence type="ECO:0000256" key="1">
    <source>
        <dbReference type="SAM" id="MobiDB-lite"/>
    </source>
</evidence>
<sequence>MIQLLVKQCLNMPVADDNQVLECLEAETADNHTAPAALTLEDLEEIEVTRKFPKHLTRLGDLTVADAYYEFVRGGLSNCITSGLKKQEYNALCDPRKIYSLARKLEPSFLDIVDLPVFHGELFCAWHDRVRPQIQYSSSELQKKIDQHQNTTKEGKPNSVIHNCKTANKCLASIKRMRVMAELHNTPGRNVLSSPLQTDSGKHEQ</sequence>
<feature type="region of interest" description="Disordered" evidence="1">
    <location>
        <begin position="185"/>
        <end position="205"/>
    </location>
</feature>
<accession>A0ABD1ZKG2</accession>
<comment type="caution">
    <text evidence="2">The sequence shown here is derived from an EMBL/GenBank/DDBJ whole genome shotgun (WGS) entry which is preliminary data.</text>
</comment>
<protein>
    <submittedName>
        <fullName evidence="2">Uncharacterized protein</fullName>
    </submittedName>
</protein>
<evidence type="ECO:0000313" key="3">
    <source>
        <dbReference type="Proteomes" id="UP001605036"/>
    </source>
</evidence>
<evidence type="ECO:0000313" key="2">
    <source>
        <dbReference type="EMBL" id="KAL2651792.1"/>
    </source>
</evidence>
<dbReference type="AlphaFoldDB" id="A0ABD1ZKG2"/>
<keyword evidence="3" id="KW-1185">Reference proteome</keyword>
<feature type="compositionally biased region" description="Polar residues" evidence="1">
    <location>
        <begin position="187"/>
        <end position="199"/>
    </location>
</feature>
<dbReference type="EMBL" id="JBHFFA010000001">
    <property type="protein sequence ID" value="KAL2651792.1"/>
    <property type="molecule type" value="Genomic_DNA"/>
</dbReference>
<name>A0ABD1ZKG2_9MARC</name>
<gene>
    <name evidence="2" type="ORF">R1flu_019920</name>
</gene>
<organism evidence="2 3">
    <name type="scientific">Riccia fluitans</name>
    <dbReference type="NCBI Taxonomy" id="41844"/>
    <lineage>
        <taxon>Eukaryota</taxon>
        <taxon>Viridiplantae</taxon>
        <taxon>Streptophyta</taxon>
        <taxon>Embryophyta</taxon>
        <taxon>Marchantiophyta</taxon>
        <taxon>Marchantiopsida</taxon>
        <taxon>Marchantiidae</taxon>
        <taxon>Marchantiales</taxon>
        <taxon>Ricciaceae</taxon>
        <taxon>Riccia</taxon>
    </lineage>
</organism>
<proteinExistence type="predicted"/>
<reference evidence="2 3" key="1">
    <citation type="submission" date="2024-09" db="EMBL/GenBank/DDBJ databases">
        <title>Chromosome-scale assembly of Riccia fluitans.</title>
        <authorList>
            <person name="Paukszto L."/>
            <person name="Sawicki J."/>
            <person name="Karawczyk K."/>
            <person name="Piernik-Szablinska J."/>
            <person name="Szczecinska M."/>
            <person name="Mazdziarz M."/>
        </authorList>
    </citation>
    <scope>NUCLEOTIDE SEQUENCE [LARGE SCALE GENOMIC DNA]</scope>
    <source>
        <strain evidence="2">Rf_01</strain>
        <tissue evidence="2">Aerial parts of the thallus</tissue>
    </source>
</reference>
<dbReference type="Proteomes" id="UP001605036">
    <property type="component" value="Unassembled WGS sequence"/>
</dbReference>